<evidence type="ECO:0000313" key="2">
    <source>
        <dbReference type="Proteomes" id="UP001163223"/>
    </source>
</evidence>
<gene>
    <name evidence="1" type="ORF">OXU80_23660</name>
</gene>
<sequence>MRAFWDDCGRGLDSTAARPVDLGEAQRIWSDLSGVQGNYLGLIDDEDRTIQFCFLSGIPDDVDDARHLRIVLVDIPRPEGGGSYAGEIAIGDVHRLIEQAFAVGADHRRFGGLTFAAWNSDPAAG</sequence>
<dbReference type="Proteomes" id="UP001163223">
    <property type="component" value="Chromosome"/>
</dbReference>
<accession>A0ACD4NLQ8</accession>
<dbReference type="EMBL" id="CP113520">
    <property type="protein sequence ID" value="WAJ27805.1"/>
    <property type="molecule type" value="Genomic_DNA"/>
</dbReference>
<reference evidence="1" key="1">
    <citation type="submission" date="2022-11" db="EMBL/GenBank/DDBJ databases">
        <title>beta-Carotene-producing bacterium, Jeongeuplla avenae sp. nov., alleviates the salt stress of Arabidopsis seedlings.</title>
        <authorList>
            <person name="Jiang L."/>
            <person name="Lee J."/>
        </authorList>
    </citation>
    <scope>NUCLEOTIDE SEQUENCE</scope>
    <source>
        <strain evidence="1">DY_R2A_6</strain>
    </source>
</reference>
<proteinExistence type="predicted"/>
<organism evidence="1 2">
    <name type="scientific">Antarcticirhabdus aurantiaca</name>
    <dbReference type="NCBI Taxonomy" id="2606717"/>
    <lineage>
        <taxon>Bacteria</taxon>
        <taxon>Pseudomonadati</taxon>
        <taxon>Pseudomonadota</taxon>
        <taxon>Alphaproteobacteria</taxon>
        <taxon>Hyphomicrobiales</taxon>
        <taxon>Aurantimonadaceae</taxon>
        <taxon>Antarcticirhabdus</taxon>
    </lineage>
</organism>
<name>A0ACD4NLQ8_9HYPH</name>
<protein>
    <submittedName>
        <fullName evidence="1">Uncharacterized protein</fullName>
    </submittedName>
</protein>
<evidence type="ECO:0000313" key="1">
    <source>
        <dbReference type="EMBL" id="WAJ27805.1"/>
    </source>
</evidence>
<keyword evidence="2" id="KW-1185">Reference proteome</keyword>